<protein>
    <recommendedName>
        <fullName evidence="4">MYXO-CTERM domain-containing protein</fullName>
    </recommendedName>
</protein>
<evidence type="ECO:0000313" key="3">
    <source>
        <dbReference type="Proteomes" id="UP001597260"/>
    </source>
</evidence>
<name>A0ABW3Y876_9ACTN</name>
<keyword evidence="1" id="KW-0812">Transmembrane</keyword>
<accession>A0ABW3Y876</accession>
<evidence type="ECO:0000256" key="1">
    <source>
        <dbReference type="SAM" id="Phobius"/>
    </source>
</evidence>
<evidence type="ECO:0000313" key="2">
    <source>
        <dbReference type="EMBL" id="MFD1319772.1"/>
    </source>
</evidence>
<sequence>MSQQGDKPTWPVGVAMVALIVSVIFLCSGLFRQPWSDEVDCGGKTMEPGDTCVSSRGGSQSYDERVEVRENGTWMLILGLVGVGGSILFFAAAGRRGDGEDTRSE</sequence>
<feature type="transmembrane region" description="Helical" evidence="1">
    <location>
        <begin position="12"/>
        <end position="31"/>
    </location>
</feature>
<keyword evidence="3" id="KW-1185">Reference proteome</keyword>
<dbReference type="EMBL" id="JBHTMP010000001">
    <property type="protein sequence ID" value="MFD1319772.1"/>
    <property type="molecule type" value="Genomic_DNA"/>
</dbReference>
<dbReference type="RefSeq" id="WP_377566059.1">
    <property type="nucleotide sequence ID" value="NZ_JBHTMP010000001.1"/>
</dbReference>
<dbReference type="Proteomes" id="UP001597260">
    <property type="component" value="Unassembled WGS sequence"/>
</dbReference>
<evidence type="ECO:0008006" key="4">
    <source>
        <dbReference type="Google" id="ProtNLM"/>
    </source>
</evidence>
<organism evidence="2 3">
    <name type="scientific">Micromonospora sonneratiae</name>
    <dbReference type="NCBI Taxonomy" id="1184706"/>
    <lineage>
        <taxon>Bacteria</taxon>
        <taxon>Bacillati</taxon>
        <taxon>Actinomycetota</taxon>
        <taxon>Actinomycetes</taxon>
        <taxon>Micromonosporales</taxon>
        <taxon>Micromonosporaceae</taxon>
        <taxon>Micromonospora</taxon>
    </lineage>
</organism>
<gene>
    <name evidence="2" type="ORF">ACFQ4H_01575</name>
</gene>
<keyword evidence="1" id="KW-0472">Membrane</keyword>
<keyword evidence="1" id="KW-1133">Transmembrane helix</keyword>
<comment type="caution">
    <text evidence="2">The sequence shown here is derived from an EMBL/GenBank/DDBJ whole genome shotgun (WGS) entry which is preliminary data.</text>
</comment>
<feature type="transmembrane region" description="Helical" evidence="1">
    <location>
        <begin position="74"/>
        <end position="93"/>
    </location>
</feature>
<reference evidence="3" key="1">
    <citation type="journal article" date="2019" name="Int. J. Syst. Evol. Microbiol.">
        <title>The Global Catalogue of Microorganisms (GCM) 10K type strain sequencing project: providing services to taxonomists for standard genome sequencing and annotation.</title>
        <authorList>
            <consortium name="The Broad Institute Genomics Platform"/>
            <consortium name="The Broad Institute Genome Sequencing Center for Infectious Disease"/>
            <person name="Wu L."/>
            <person name="Ma J."/>
        </authorList>
    </citation>
    <scope>NUCLEOTIDE SEQUENCE [LARGE SCALE GENOMIC DNA]</scope>
    <source>
        <strain evidence="3">JCM 31037</strain>
    </source>
</reference>
<proteinExistence type="predicted"/>